<dbReference type="Proteomes" id="UP000800093">
    <property type="component" value="Unassembled WGS sequence"/>
</dbReference>
<evidence type="ECO:0000313" key="2">
    <source>
        <dbReference type="Proteomes" id="UP000800093"/>
    </source>
</evidence>
<dbReference type="EMBL" id="ML986619">
    <property type="protein sequence ID" value="KAF2264059.1"/>
    <property type="molecule type" value="Genomic_DNA"/>
</dbReference>
<protein>
    <submittedName>
        <fullName evidence="1">Uncharacterized protein</fullName>
    </submittedName>
</protein>
<sequence>MIDLNLSLASIGTEGLLEQPHGWDFGAWLQSTLSSLDGNGNSTKAPQHFSLTDFYATNNVQDAESLIDGVAAPAATSESDNTLISMIEHVCNEPDKNWLAPRKTYPYRYKQFYCPQCLHDLWCGSRELTLQQLANLSPKSYPKAYSRKEDVRRHLRNRHRMDGLQNKAMGS</sequence>
<accession>A0A9P4N607</accession>
<reference evidence="2" key="1">
    <citation type="journal article" date="2020" name="Stud. Mycol.">
        <title>101 Dothideomycetes genomes: A test case for predicting lifestyles and emergence of pathogens.</title>
        <authorList>
            <person name="Haridas S."/>
            <person name="Albert R."/>
            <person name="Binder M."/>
            <person name="Bloem J."/>
            <person name="LaButti K."/>
            <person name="Salamov A."/>
            <person name="Andreopoulos B."/>
            <person name="Baker S."/>
            <person name="Barry K."/>
            <person name="Bills G."/>
            <person name="Bluhm B."/>
            <person name="Cannon C."/>
            <person name="Castanera R."/>
            <person name="Culley D."/>
            <person name="Daum C."/>
            <person name="Ezra D."/>
            <person name="Gonzalez J."/>
            <person name="Henrissat B."/>
            <person name="Kuo A."/>
            <person name="Liang C."/>
            <person name="Lipzen A."/>
            <person name="Lutzoni F."/>
            <person name="Magnuson J."/>
            <person name="Mondo S."/>
            <person name="Nolan M."/>
            <person name="Ohm R."/>
            <person name="Pangilinan J."/>
            <person name="Park H.-J."/>
            <person name="Ramirez L."/>
            <person name="Alfaro M."/>
            <person name="Sun H."/>
            <person name="Tritt A."/>
            <person name="Yoshinaga Y."/>
            <person name="Zwiers L.-H."/>
            <person name="Turgeon B."/>
            <person name="Goodwin S."/>
            <person name="Spatafora J."/>
            <person name="Crous P."/>
            <person name="Grigoriev I."/>
        </authorList>
    </citation>
    <scope>NUCLEOTIDE SEQUENCE [LARGE SCALE GENOMIC DNA]</scope>
    <source>
        <strain evidence="2">CBS 304.66</strain>
    </source>
</reference>
<name>A0A9P4N607_9PLEO</name>
<dbReference type="OrthoDB" id="10623620at2759"/>
<keyword evidence="2" id="KW-1185">Reference proteome</keyword>
<proteinExistence type="predicted"/>
<gene>
    <name evidence="1" type="ORF">CC78DRAFT_253836</name>
</gene>
<dbReference type="AlphaFoldDB" id="A0A9P4N607"/>
<evidence type="ECO:0000313" key="1">
    <source>
        <dbReference type="EMBL" id="KAF2264059.1"/>
    </source>
</evidence>
<organism evidence="1 2">
    <name type="scientific">Lojkania enalia</name>
    <dbReference type="NCBI Taxonomy" id="147567"/>
    <lineage>
        <taxon>Eukaryota</taxon>
        <taxon>Fungi</taxon>
        <taxon>Dikarya</taxon>
        <taxon>Ascomycota</taxon>
        <taxon>Pezizomycotina</taxon>
        <taxon>Dothideomycetes</taxon>
        <taxon>Pleosporomycetidae</taxon>
        <taxon>Pleosporales</taxon>
        <taxon>Pleosporales incertae sedis</taxon>
        <taxon>Lojkania</taxon>
    </lineage>
</organism>
<comment type="caution">
    <text evidence="1">The sequence shown here is derived from an EMBL/GenBank/DDBJ whole genome shotgun (WGS) entry which is preliminary data.</text>
</comment>